<keyword evidence="1" id="KW-0732">Signal</keyword>
<evidence type="ECO:0000313" key="2">
    <source>
        <dbReference type="EMBL" id="MEN3322121.1"/>
    </source>
</evidence>
<organism evidence="2 3">
    <name type="scientific">Mariniflexile soesokkakense</name>
    <dbReference type="NCBI Taxonomy" id="1343160"/>
    <lineage>
        <taxon>Bacteria</taxon>
        <taxon>Pseudomonadati</taxon>
        <taxon>Bacteroidota</taxon>
        <taxon>Flavobacteriia</taxon>
        <taxon>Flavobacteriales</taxon>
        <taxon>Flavobacteriaceae</taxon>
        <taxon>Mariniflexile</taxon>
    </lineage>
</organism>
<keyword evidence="3" id="KW-1185">Reference proteome</keyword>
<name>A0ABV0A6U3_9FLAO</name>
<protein>
    <submittedName>
        <fullName evidence="2">Uncharacterized protein</fullName>
    </submittedName>
</protein>
<comment type="caution">
    <text evidence="2">The sequence shown here is derived from an EMBL/GenBank/DDBJ whole genome shotgun (WGS) entry which is preliminary data.</text>
</comment>
<accession>A0ABV0A6U3</accession>
<gene>
    <name evidence="2" type="ORF">VP395_00140</name>
</gene>
<feature type="chain" id="PRO_5045885265" evidence="1">
    <location>
        <begin position="18"/>
        <end position="124"/>
    </location>
</feature>
<sequence length="124" mass="13939">MKKIYLLLLLVSVFTFANNTKPLQSKQNEPKVGDVLVINSTSNSKYNHIEFPQLNIIAKKGNVANYKSVHGKRVVIKEIVNHEGGNTKVLIENEDNTIFFGFVRQVKANYTKAIASGELLRVTH</sequence>
<reference evidence="2 3" key="1">
    <citation type="submission" date="2024-01" db="EMBL/GenBank/DDBJ databases">
        <title>Mariniflexile litorale sp. nov., isolated from the shallow sediments of the Sea of Japan.</title>
        <authorList>
            <person name="Romanenko L."/>
            <person name="Bystritskaya E."/>
            <person name="Isaeva M."/>
        </authorList>
    </citation>
    <scope>NUCLEOTIDE SEQUENCE [LARGE SCALE GENOMIC DNA]</scope>
    <source>
        <strain evidence="2 3">KCTC 32427</strain>
    </source>
</reference>
<evidence type="ECO:0000313" key="3">
    <source>
        <dbReference type="Proteomes" id="UP001416393"/>
    </source>
</evidence>
<proteinExistence type="predicted"/>
<dbReference type="Proteomes" id="UP001416393">
    <property type="component" value="Unassembled WGS sequence"/>
</dbReference>
<evidence type="ECO:0000256" key="1">
    <source>
        <dbReference type="SAM" id="SignalP"/>
    </source>
</evidence>
<dbReference type="RefSeq" id="WP_346239662.1">
    <property type="nucleotide sequence ID" value="NZ_JAZHYP010000001.1"/>
</dbReference>
<feature type="signal peptide" evidence="1">
    <location>
        <begin position="1"/>
        <end position="17"/>
    </location>
</feature>
<dbReference type="EMBL" id="JAZHYP010000001">
    <property type="protein sequence ID" value="MEN3322121.1"/>
    <property type="molecule type" value="Genomic_DNA"/>
</dbReference>